<evidence type="ECO:0000313" key="10">
    <source>
        <dbReference type="Proteomes" id="UP000238605"/>
    </source>
</evidence>
<reference evidence="9 10" key="1">
    <citation type="submission" date="2018-02" db="EMBL/GenBank/DDBJ databases">
        <title>Reclassifiation of [Polyangium] brachysporum DSM 7029 as Guopingzhaonella breviflexa gen. nov., sp. nov., a member of the family Comamonadaceae.</title>
        <authorList>
            <person name="Tang B."/>
        </authorList>
    </citation>
    <scope>NUCLEOTIDE SEQUENCE [LARGE SCALE GENOMIC DNA]</scope>
    <source>
        <strain evidence="9 10">BCRC 80649</strain>
    </source>
</reference>
<evidence type="ECO:0000256" key="6">
    <source>
        <dbReference type="ARBA" id="ARBA00022989"/>
    </source>
</evidence>
<evidence type="ECO:0000256" key="5">
    <source>
        <dbReference type="ARBA" id="ARBA00022692"/>
    </source>
</evidence>
<dbReference type="GO" id="GO:1903785">
    <property type="term" value="P:L-valine transmembrane transport"/>
    <property type="evidence" value="ECO:0007669"/>
    <property type="project" value="TreeGrafter"/>
</dbReference>
<proteinExistence type="inferred from homology"/>
<comment type="subcellular location">
    <subcellularLocation>
        <location evidence="1">Cell membrane</location>
        <topology evidence="1">Multi-pass membrane protein</topology>
    </subcellularLocation>
</comment>
<dbReference type="AlphaFoldDB" id="A0A2S5SSP0"/>
<keyword evidence="4" id="KW-1003">Cell membrane</keyword>
<keyword evidence="10" id="KW-1185">Reference proteome</keyword>
<dbReference type="GO" id="GO:0005886">
    <property type="term" value="C:plasma membrane"/>
    <property type="evidence" value="ECO:0007669"/>
    <property type="project" value="UniProtKB-SubCell"/>
</dbReference>
<evidence type="ECO:0000256" key="7">
    <source>
        <dbReference type="ARBA" id="ARBA00023136"/>
    </source>
</evidence>
<protein>
    <submittedName>
        <fullName evidence="9">Branched-chain amino acid ABC transporter permease</fullName>
    </submittedName>
</protein>
<feature type="transmembrane region" description="Helical" evidence="8">
    <location>
        <begin position="77"/>
        <end position="97"/>
    </location>
</feature>
<name>A0A2S5SSP0_9BURK</name>
<evidence type="ECO:0000256" key="3">
    <source>
        <dbReference type="ARBA" id="ARBA00022448"/>
    </source>
</evidence>
<keyword evidence="3" id="KW-0813">Transport</keyword>
<dbReference type="Proteomes" id="UP000238605">
    <property type="component" value="Unassembled WGS sequence"/>
</dbReference>
<feature type="transmembrane region" description="Helical" evidence="8">
    <location>
        <begin position="47"/>
        <end position="70"/>
    </location>
</feature>
<sequence>MNIALLRATWRHPEFRLGARHMVSLALGIAAWGLVTGVAMVKTGLSVPLALFMTFFVFAGSAQLAALPLMAAGAPMWVVWAAATCVNLRFVIFSAMWRPYFARFPLRQRCVLGYFSGDLNYVMFMKRFPDPGHRVPDQMPYYWGGVVTNWVAWQSASVLGILLANVIPTAWGLGFAGVLALLGVMCSLLGERATWVAAGVAGAAAVAAYALPLKLNIVVAIAAAVAAGLVMETAERAWKRAHRTGAGT</sequence>
<feature type="transmembrane region" description="Helical" evidence="8">
    <location>
        <begin position="217"/>
        <end position="234"/>
    </location>
</feature>
<keyword evidence="7 8" id="KW-0472">Membrane</keyword>
<accession>A0A2S5SSP0</accession>
<dbReference type="EMBL" id="PSNX01000011">
    <property type="protein sequence ID" value="PPE65733.1"/>
    <property type="molecule type" value="Genomic_DNA"/>
</dbReference>
<comment type="similarity">
    <text evidence="2">Belongs to the AzlC family.</text>
</comment>
<dbReference type="OrthoDB" id="9179311at2"/>
<dbReference type="InterPro" id="IPR011606">
    <property type="entry name" value="Brnchd-chn_aa_trnsp_permease"/>
</dbReference>
<gene>
    <name evidence="9" type="ORF">C1704_12505</name>
</gene>
<evidence type="ECO:0000256" key="8">
    <source>
        <dbReference type="SAM" id="Phobius"/>
    </source>
</evidence>
<comment type="caution">
    <text evidence="9">The sequence shown here is derived from an EMBL/GenBank/DDBJ whole genome shotgun (WGS) entry which is preliminary data.</text>
</comment>
<evidence type="ECO:0000256" key="2">
    <source>
        <dbReference type="ARBA" id="ARBA00010735"/>
    </source>
</evidence>
<keyword evidence="5 8" id="KW-0812">Transmembrane</keyword>
<organism evidence="9 10">
    <name type="scientific">Caldimonas caldifontis</name>
    <dbReference type="NCBI Taxonomy" id="1452508"/>
    <lineage>
        <taxon>Bacteria</taxon>
        <taxon>Pseudomonadati</taxon>
        <taxon>Pseudomonadota</taxon>
        <taxon>Betaproteobacteria</taxon>
        <taxon>Burkholderiales</taxon>
        <taxon>Sphaerotilaceae</taxon>
        <taxon>Caldimonas</taxon>
    </lineage>
</organism>
<evidence type="ECO:0000256" key="1">
    <source>
        <dbReference type="ARBA" id="ARBA00004651"/>
    </source>
</evidence>
<dbReference type="Pfam" id="PF03591">
    <property type="entry name" value="AzlC"/>
    <property type="match status" value="1"/>
</dbReference>
<feature type="transmembrane region" description="Helical" evidence="8">
    <location>
        <begin position="21"/>
        <end position="41"/>
    </location>
</feature>
<keyword evidence="6 8" id="KW-1133">Transmembrane helix</keyword>
<dbReference type="PANTHER" id="PTHR34979">
    <property type="entry name" value="INNER MEMBRANE PROTEIN YGAZ"/>
    <property type="match status" value="1"/>
</dbReference>
<evidence type="ECO:0000313" key="9">
    <source>
        <dbReference type="EMBL" id="PPE65733.1"/>
    </source>
</evidence>
<dbReference type="PANTHER" id="PTHR34979:SF1">
    <property type="entry name" value="INNER MEMBRANE PROTEIN YGAZ"/>
    <property type="match status" value="1"/>
</dbReference>
<dbReference type="RefSeq" id="WP_104303067.1">
    <property type="nucleotide sequence ID" value="NZ_PSNX01000011.1"/>
</dbReference>
<evidence type="ECO:0000256" key="4">
    <source>
        <dbReference type="ARBA" id="ARBA00022475"/>
    </source>
</evidence>